<dbReference type="Pfam" id="PF08340">
    <property type="entry name" value="YicC-like_C"/>
    <property type="match status" value="1"/>
</dbReference>
<keyword evidence="9" id="KW-1185">Reference proteome</keyword>
<evidence type="ECO:0000259" key="6">
    <source>
        <dbReference type="Pfam" id="PF03755"/>
    </source>
</evidence>
<gene>
    <name evidence="8" type="ORF">PP769_08025</name>
</gene>
<dbReference type="KEGG" id="nall:PP769_08025"/>
<evidence type="ECO:0000256" key="4">
    <source>
        <dbReference type="ARBA" id="ARBA00022801"/>
    </source>
</evidence>
<feature type="domain" description="Endoribonuclease YicC-like N-terminal" evidence="6">
    <location>
        <begin position="1"/>
        <end position="156"/>
    </location>
</feature>
<reference evidence="8 9" key="1">
    <citation type="submission" date="2023-01" db="EMBL/GenBank/DDBJ databases">
        <title>Cultivation and genomic characterization of new, ubiquitous marine nitrite-oxidizing bacteria from the Nitrospirales.</title>
        <authorList>
            <person name="Mueller A.J."/>
            <person name="Daebeler A."/>
            <person name="Herbold C.W."/>
            <person name="Kirkegaard R.H."/>
            <person name="Daims H."/>
        </authorList>
    </citation>
    <scope>NUCLEOTIDE SEQUENCE [LARGE SCALE GENOMIC DNA]</scope>
    <source>
        <strain evidence="8 9">VA</strain>
    </source>
</reference>
<evidence type="ECO:0000313" key="8">
    <source>
        <dbReference type="EMBL" id="WNM59690.1"/>
    </source>
</evidence>
<evidence type="ECO:0000256" key="2">
    <source>
        <dbReference type="ARBA" id="ARBA00022722"/>
    </source>
</evidence>
<accession>A0AA96GGK0</accession>
<dbReference type="InterPro" id="IPR013551">
    <property type="entry name" value="YicC-like_C"/>
</dbReference>
<comment type="similarity">
    <text evidence="5">Belongs to the YicC/YloC family.</text>
</comment>
<dbReference type="InterPro" id="IPR005229">
    <property type="entry name" value="YicC/YloC-like"/>
</dbReference>
<evidence type="ECO:0000256" key="1">
    <source>
        <dbReference type="ARBA" id="ARBA00001968"/>
    </source>
</evidence>
<protein>
    <submittedName>
        <fullName evidence="8">YicC family protein</fullName>
    </submittedName>
</protein>
<evidence type="ECO:0000256" key="5">
    <source>
        <dbReference type="ARBA" id="ARBA00035648"/>
    </source>
</evidence>
<dbReference type="RefSeq" id="WP_312646496.1">
    <property type="nucleotide sequence ID" value="NZ_CP116967.1"/>
</dbReference>
<dbReference type="GO" id="GO:0004521">
    <property type="term" value="F:RNA endonuclease activity"/>
    <property type="evidence" value="ECO:0007669"/>
    <property type="project" value="InterPro"/>
</dbReference>
<keyword evidence="3" id="KW-0255">Endonuclease</keyword>
<dbReference type="PANTHER" id="PTHR30636:SF3">
    <property type="entry name" value="UPF0701 PROTEIN YICC"/>
    <property type="match status" value="1"/>
</dbReference>
<dbReference type="InterPro" id="IPR013527">
    <property type="entry name" value="YicC-like_N"/>
</dbReference>
<dbReference type="EMBL" id="CP116967">
    <property type="protein sequence ID" value="WNM59690.1"/>
    <property type="molecule type" value="Genomic_DNA"/>
</dbReference>
<evidence type="ECO:0000256" key="3">
    <source>
        <dbReference type="ARBA" id="ARBA00022759"/>
    </source>
</evidence>
<dbReference type="GO" id="GO:0016787">
    <property type="term" value="F:hydrolase activity"/>
    <property type="evidence" value="ECO:0007669"/>
    <property type="project" value="UniProtKB-KW"/>
</dbReference>
<sequence>MKSMTGFGKRESLYQGTMVGVEVRSVNHRFCELMVRLPKSLSHMELELKEQVKRACERGRIELTVTMNGGGSGATKIVQLDRAMAKRYIQGLRDLQREFKLSGTVDVNVVAGFRDLFSTSEEPPVIKDVPKVVEGLVQRALTDLEKMRKKEGSALQKDLLQRVQIVEDRLHVVQQRIPSALQVSSDRLKARVAKLLEGERVNDDRIAQEIAMLAERSDVTEELTRLQSHVTQFRSTLKSKGPVGKRLDFLLQEMGREVNTIGSKASDSEISGQVVDLKSELEKIREQVQNIE</sequence>
<name>A0AA96GGK0_9BACT</name>
<dbReference type="AlphaFoldDB" id="A0AA96GGK0"/>
<evidence type="ECO:0000313" key="9">
    <source>
        <dbReference type="Proteomes" id="UP001302719"/>
    </source>
</evidence>
<dbReference type="NCBIfam" id="TIGR00255">
    <property type="entry name" value="YicC/YloC family endoribonuclease"/>
    <property type="match status" value="1"/>
</dbReference>
<keyword evidence="2" id="KW-0540">Nuclease</keyword>
<proteinExistence type="inferred from homology"/>
<dbReference type="PANTHER" id="PTHR30636">
    <property type="entry name" value="UPF0701 PROTEIN YICC"/>
    <property type="match status" value="1"/>
</dbReference>
<organism evidence="8 9">
    <name type="scientific">Candidatus Nitrospira allomarina</name>
    <dbReference type="NCBI Taxonomy" id="3020900"/>
    <lineage>
        <taxon>Bacteria</taxon>
        <taxon>Pseudomonadati</taxon>
        <taxon>Nitrospirota</taxon>
        <taxon>Nitrospiria</taxon>
        <taxon>Nitrospirales</taxon>
        <taxon>Nitrospiraceae</taxon>
        <taxon>Nitrospira</taxon>
    </lineage>
</organism>
<evidence type="ECO:0000259" key="7">
    <source>
        <dbReference type="Pfam" id="PF08340"/>
    </source>
</evidence>
<keyword evidence="4" id="KW-0378">Hydrolase</keyword>
<feature type="domain" description="Endoribonuclease YicC-like C-terminal" evidence="7">
    <location>
        <begin position="174"/>
        <end position="292"/>
    </location>
</feature>
<dbReference type="Proteomes" id="UP001302719">
    <property type="component" value="Chromosome"/>
</dbReference>
<comment type="cofactor">
    <cofactor evidence="1">
        <name>a divalent metal cation</name>
        <dbReference type="ChEBI" id="CHEBI:60240"/>
    </cofactor>
</comment>
<dbReference type="Pfam" id="PF03755">
    <property type="entry name" value="YicC-like_N"/>
    <property type="match status" value="1"/>
</dbReference>